<dbReference type="PANTHER" id="PTHR42748">
    <property type="entry name" value="NITROGEN METABOLITE REPRESSION PROTEIN NMRA FAMILY MEMBER"/>
    <property type="match status" value="1"/>
</dbReference>
<dbReference type="EMBL" id="JAPQKI010000009">
    <property type="protein sequence ID" value="KAJ5088934.1"/>
    <property type="molecule type" value="Genomic_DNA"/>
</dbReference>
<evidence type="ECO:0000256" key="1">
    <source>
        <dbReference type="ARBA" id="ARBA00006328"/>
    </source>
</evidence>
<dbReference type="Proteomes" id="UP001149074">
    <property type="component" value="Unassembled WGS sequence"/>
</dbReference>
<keyword evidence="5" id="KW-1185">Reference proteome</keyword>
<dbReference type="Gene3D" id="3.90.25.10">
    <property type="entry name" value="UDP-galactose 4-epimerase, domain 1"/>
    <property type="match status" value="1"/>
</dbReference>
<dbReference type="PANTHER" id="PTHR42748:SF14">
    <property type="entry name" value="SNOAL-LIKE DOMAIN-CONTAINING PROTEIN"/>
    <property type="match status" value="1"/>
</dbReference>
<name>A0A9W9K0T7_9EURO</name>
<dbReference type="GO" id="GO:0005634">
    <property type="term" value="C:nucleus"/>
    <property type="evidence" value="ECO:0007669"/>
    <property type="project" value="TreeGrafter"/>
</dbReference>
<dbReference type="GeneID" id="81359089"/>
<dbReference type="Pfam" id="PF05368">
    <property type="entry name" value="NmrA"/>
    <property type="match status" value="1"/>
</dbReference>
<comment type="caution">
    <text evidence="4">The sequence shown here is derived from an EMBL/GenBank/DDBJ whole genome shotgun (WGS) entry which is preliminary data.</text>
</comment>
<sequence length="225" mass="24536">MANMKKIAVIGGTGAQGMPVPLLRADDIVSVLTRSPETSDAKHLAALPNVNLLQGAQDNQQELHNAFRGVYGAWINIDGAYEIARSERVQHYVWASIEYAMEAASFDEENCHCDHMECKGRVGKFILAQGSFMWANPALSRVKLPMVALCDIGVYNLWIFDNPAESAGIDLQVMTDNVSFGGIARTLTKTTGEVTVHRILPFEAYAPLAEPYPGASVNWVLGLCP</sequence>
<reference evidence="4" key="2">
    <citation type="journal article" date="2023" name="IMA Fungus">
        <title>Comparative genomic study of the Penicillium genus elucidates a diverse pangenome and 15 lateral gene transfer events.</title>
        <authorList>
            <person name="Petersen C."/>
            <person name="Sorensen T."/>
            <person name="Nielsen M.R."/>
            <person name="Sondergaard T.E."/>
            <person name="Sorensen J.L."/>
            <person name="Fitzpatrick D.A."/>
            <person name="Frisvad J.C."/>
            <person name="Nielsen K.L."/>
        </authorList>
    </citation>
    <scope>NUCLEOTIDE SEQUENCE</scope>
    <source>
        <strain evidence="4">IBT 30761</strain>
    </source>
</reference>
<gene>
    <name evidence="4" type="ORF">N7532_007618</name>
</gene>
<proteinExistence type="inferred from homology"/>
<evidence type="ECO:0000313" key="4">
    <source>
        <dbReference type="EMBL" id="KAJ5088934.1"/>
    </source>
</evidence>
<evidence type="ECO:0000256" key="2">
    <source>
        <dbReference type="ARBA" id="ARBA00022857"/>
    </source>
</evidence>
<accession>A0A9W9K0T7</accession>
<organism evidence="4 5">
    <name type="scientific">Penicillium argentinense</name>
    <dbReference type="NCBI Taxonomy" id="1131581"/>
    <lineage>
        <taxon>Eukaryota</taxon>
        <taxon>Fungi</taxon>
        <taxon>Dikarya</taxon>
        <taxon>Ascomycota</taxon>
        <taxon>Pezizomycotina</taxon>
        <taxon>Eurotiomycetes</taxon>
        <taxon>Eurotiomycetidae</taxon>
        <taxon>Eurotiales</taxon>
        <taxon>Aspergillaceae</taxon>
        <taxon>Penicillium</taxon>
    </lineage>
</organism>
<reference evidence="4" key="1">
    <citation type="submission" date="2022-11" db="EMBL/GenBank/DDBJ databases">
        <authorList>
            <person name="Petersen C."/>
        </authorList>
    </citation>
    <scope>NUCLEOTIDE SEQUENCE</scope>
    <source>
        <strain evidence="4">IBT 30761</strain>
    </source>
</reference>
<dbReference type="InterPro" id="IPR036291">
    <property type="entry name" value="NAD(P)-bd_dom_sf"/>
</dbReference>
<evidence type="ECO:0000259" key="3">
    <source>
        <dbReference type="Pfam" id="PF05368"/>
    </source>
</evidence>
<dbReference type="OrthoDB" id="300709at2759"/>
<feature type="domain" description="NmrA-like" evidence="3">
    <location>
        <begin position="5"/>
        <end position="99"/>
    </location>
</feature>
<comment type="similarity">
    <text evidence="1">Belongs to the NmrA-type oxidoreductase family.</text>
</comment>
<dbReference type="InterPro" id="IPR008030">
    <property type="entry name" value="NmrA-like"/>
</dbReference>
<dbReference type="RefSeq" id="XP_056470916.1">
    <property type="nucleotide sequence ID" value="XM_056620110.1"/>
</dbReference>
<dbReference type="Gene3D" id="3.40.50.720">
    <property type="entry name" value="NAD(P)-binding Rossmann-like Domain"/>
    <property type="match status" value="2"/>
</dbReference>
<dbReference type="SUPFAM" id="SSF51735">
    <property type="entry name" value="NAD(P)-binding Rossmann-fold domains"/>
    <property type="match status" value="1"/>
</dbReference>
<protein>
    <recommendedName>
        <fullName evidence="3">NmrA-like domain-containing protein</fullName>
    </recommendedName>
</protein>
<evidence type="ECO:0000313" key="5">
    <source>
        <dbReference type="Proteomes" id="UP001149074"/>
    </source>
</evidence>
<dbReference type="AlphaFoldDB" id="A0A9W9K0T7"/>
<dbReference type="InterPro" id="IPR051164">
    <property type="entry name" value="NmrA-like_oxidored"/>
</dbReference>
<keyword evidence="2" id="KW-0521">NADP</keyword>